<sequence length="92" mass="10420">MPRFLIEVAHNNTKADCDLAVNIFKSTGSHFLTNADFGCLDGVHYAWINVEVKSKSEALLIVPPPFRDKTKVIRVKKFALEKLNKTLRPSHK</sequence>
<protein>
    <submittedName>
        <fullName evidence="1">Uncharacterized protein</fullName>
    </submittedName>
</protein>
<dbReference type="AlphaFoldDB" id="A0A1F7IA55"/>
<reference evidence="1 2" key="1">
    <citation type="journal article" date="2016" name="Nat. Commun.">
        <title>Thousands of microbial genomes shed light on interconnected biogeochemical processes in an aquifer system.</title>
        <authorList>
            <person name="Anantharaman K."/>
            <person name="Brown C.T."/>
            <person name="Hug L.A."/>
            <person name="Sharon I."/>
            <person name="Castelle C.J."/>
            <person name="Probst A.J."/>
            <person name="Thomas B.C."/>
            <person name="Singh A."/>
            <person name="Wilkins M.J."/>
            <person name="Karaoz U."/>
            <person name="Brodie E.L."/>
            <person name="Williams K.H."/>
            <person name="Hubbard S.S."/>
            <person name="Banfield J.F."/>
        </authorList>
    </citation>
    <scope>NUCLEOTIDE SEQUENCE [LARGE SCALE GENOMIC DNA]</scope>
</reference>
<dbReference type="Proteomes" id="UP000179270">
    <property type="component" value="Unassembled WGS sequence"/>
</dbReference>
<gene>
    <name evidence="1" type="ORF">A3A74_07080</name>
</gene>
<organism evidence="1 2">
    <name type="scientific">Candidatus Roizmanbacteria bacterium RIFCSPLOWO2_01_FULL_35_13</name>
    <dbReference type="NCBI Taxonomy" id="1802055"/>
    <lineage>
        <taxon>Bacteria</taxon>
        <taxon>Candidatus Roizmaniibacteriota</taxon>
    </lineage>
</organism>
<proteinExistence type="predicted"/>
<accession>A0A1F7IA55</accession>
<dbReference type="STRING" id="1802055.A3A74_07080"/>
<name>A0A1F7IA55_9BACT</name>
<comment type="caution">
    <text evidence="1">The sequence shown here is derived from an EMBL/GenBank/DDBJ whole genome shotgun (WGS) entry which is preliminary data.</text>
</comment>
<evidence type="ECO:0000313" key="2">
    <source>
        <dbReference type="Proteomes" id="UP000179270"/>
    </source>
</evidence>
<evidence type="ECO:0000313" key="1">
    <source>
        <dbReference type="EMBL" id="OGK40241.1"/>
    </source>
</evidence>
<dbReference type="EMBL" id="MGAF01000034">
    <property type="protein sequence ID" value="OGK40241.1"/>
    <property type="molecule type" value="Genomic_DNA"/>
</dbReference>